<reference evidence="1" key="1">
    <citation type="submission" date="2020-10" db="EMBL/GenBank/DDBJ databases">
        <authorList>
            <person name="Gilroy R."/>
        </authorList>
    </citation>
    <scope>NUCLEOTIDE SEQUENCE</scope>
    <source>
        <strain evidence="1">20514</strain>
    </source>
</reference>
<dbReference type="EMBL" id="JADIMQ010000011">
    <property type="protein sequence ID" value="MBO8447777.1"/>
    <property type="molecule type" value="Genomic_DNA"/>
</dbReference>
<evidence type="ECO:0000313" key="2">
    <source>
        <dbReference type="Proteomes" id="UP000810252"/>
    </source>
</evidence>
<accession>A0A9D9EH09</accession>
<evidence type="ECO:0000313" key="1">
    <source>
        <dbReference type="EMBL" id="MBO8447777.1"/>
    </source>
</evidence>
<sequence>MGFFVLCAMLVACSKDGMPGDGGEGTLPAGGSPSHGMIVLGERLENPYTTENMQEAYLSLYPTRSRTDVKTSHLYVRFLPADEEEFDLLTESGLDLVDYPVDYEILVDGDYYHDPSVGEDRITWQYAVVPADYEFPDVRYEILDECHITETEPVSRASGGIDWEAVEMEAFRLSGNGDMLQPQTRGSKVYPSGRITIVDGMANGGKPVGLAGVRVRCNTFVKFANTYTDRDGYYTMPKRFSANLKYRLVFKNEKGFAIGFNLILQPASASSLGKGPADGLSATITRDSDRTLFLRSAVNNAAYDYISRCSVDDMNLALPPGDLRIWLLSGMEASSAVLIHHKVGVSHSLVADFLGYFASLISFFAPDVTIGTAGMQEYSEVYRAVCHELAHCSHFSRVGKDYWNRYVEYILRSYLKSGGSTYGDGSGEYAGYCGVGEMWAYYLESVMYQERYGGPMPQFGTGYWFSPQIFRYLDDRGFSRSDFLSAMQSDVTDTGVLQDRLVSMFPDRAEMIRQVFARYK</sequence>
<dbReference type="AlphaFoldDB" id="A0A9D9EH09"/>
<gene>
    <name evidence="1" type="ORF">IAC29_00720</name>
</gene>
<comment type="caution">
    <text evidence="1">The sequence shown here is derived from an EMBL/GenBank/DDBJ whole genome shotgun (WGS) entry which is preliminary data.</text>
</comment>
<proteinExistence type="predicted"/>
<organism evidence="1 2">
    <name type="scientific">Candidatus Cryptobacteroides merdigallinarum</name>
    <dbReference type="NCBI Taxonomy" id="2840770"/>
    <lineage>
        <taxon>Bacteria</taxon>
        <taxon>Pseudomonadati</taxon>
        <taxon>Bacteroidota</taxon>
        <taxon>Bacteroidia</taxon>
        <taxon>Bacteroidales</taxon>
        <taxon>Candidatus Cryptobacteroides</taxon>
    </lineage>
</organism>
<name>A0A9D9EH09_9BACT</name>
<reference evidence="1" key="2">
    <citation type="journal article" date="2021" name="PeerJ">
        <title>Extensive microbial diversity within the chicken gut microbiome revealed by metagenomics and culture.</title>
        <authorList>
            <person name="Gilroy R."/>
            <person name="Ravi A."/>
            <person name="Getino M."/>
            <person name="Pursley I."/>
            <person name="Horton D.L."/>
            <person name="Alikhan N.F."/>
            <person name="Baker D."/>
            <person name="Gharbi K."/>
            <person name="Hall N."/>
            <person name="Watson M."/>
            <person name="Adriaenssens E.M."/>
            <person name="Foster-Nyarko E."/>
            <person name="Jarju S."/>
            <person name="Secka A."/>
            <person name="Antonio M."/>
            <person name="Oren A."/>
            <person name="Chaudhuri R.R."/>
            <person name="La Ragione R."/>
            <person name="Hildebrand F."/>
            <person name="Pallen M.J."/>
        </authorList>
    </citation>
    <scope>NUCLEOTIDE SEQUENCE</scope>
    <source>
        <strain evidence="1">20514</strain>
    </source>
</reference>
<dbReference type="Proteomes" id="UP000810252">
    <property type="component" value="Unassembled WGS sequence"/>
</dbReference>
<protein>
    <submittedName>
        <fullName evidence="1">Uncharacterized protein</fullName>
    </submittedName>
</protein>